<evidence type="ECO:0000256" key="1">
    <source>
        <dbReference type="SAM" id="Phobius"/>
    </source>
</evidence>
<dbReference type="EMBL" id="RCMK01000017">
    <property type="protein sequence ID" value="KAG2954146.1"/>
    <property type="molecule type" value="Genomic_DNA"/>
</dbReference>
<dbReference type="Proteomes" id="UP000697107">
    <property type="component" value="Unassembled WGS sequence"/>
</dbReference>
<proteinExistence type="predicted"/>
<dbReference type="Proteomes" id="UP000735874">
    <property type="component" value="Unassembled WGS sequence"/>
</dbReference>
<dbReference type="STRING" id="29920.A0A329T426"/>
<dbReference type="EMBL" id="RCMI01000028">
    <property type="protein sequence ID" value="KAG2941310.1"/>
    <property type="molecule type" value="Genomic_DNA"/>
</dbReference>
<comment type="caution">
    <text evidence="8">The sequence shown here is derived from an EMBL/GenBank/DDBJ whole genome shotgun (WGS) entry which is preliminary data.</text>
</comment>
<reference evidence="3" key="2">
    <citation type="submission" date="2018-10" db="EMBL/GenBank/DDBJ databases">
        <title>Effector identification in a new, highly contiguous assembly of the strawberry crown rot pathogen Phytophthora cactorum.</title>
        <authorList>
            <person name="Armitage A.D."/>
            <person name="Nellist C.F."/>
            <person name="Bates H."/>
            <person name="Vickerstaff R.J."/>
            <person name="Harrison R.J."/>
        </authorList>
    </citation>
    <scope>NUCLEOTIDE SEQUENCE</scope>
    <source>
        <strain evidence="3">15-7</strain>
        <strain evidence="4">4032</strain>
        <strain evidence="5">4040</strain>
        <strain evidence="6">P415</strain>
        <strain evidence="7">P421</strain>
    </source>
</reference>
<evidence type="ECO:0000313" key="4">
    <source>
        <dbReference type="EMBL" id="KAG2941310.1"/>
    </source>
</evidence>
<dbReference type="Pfam" id="PF23440">
    <property type="entry name" value="BROMI_C"/>
    <property type="match status" value="1"/>
</dbReference>
<keyword evidence="1" id="KW-0472">Membrane</keyword>
<dbReference type="Proteomes" id="UP000251314">
    <property type="component" value="Unassembled WGS sequence"/>
</dbReference>
<evidence type="ECO:0000313" key="9">
    <source>
        <dbReference type="Proteomes" id="UP000251314"/>
    </source>
</evidence>
<keyword evidence="1" id="KW-1133">Transmembrane helix</keyword>
<dbReference type="OrthoDB" id="1668230at2759"/>
<dbReference type="VEuPathDB" id="FungiDB:PC110_g497"/>
<gene>
    <name evidence="8" type="ORF">PC110_g497</name>
    <name evidence="3" type="ORF">PC113_g1567</name>
    <name evidence="4" type="ORF">PC115_g2013</name>
    <name evidence="5" type="ORF">PC117_g1472</name>
    <name evidence="6" type="ORF">PC118_g423</name>
    <name evidence="7" type="ORF">PC129_g804</name>
</gene>
<protein>
    <recommendedName>
        <fullName evidence="2">BROMI C-terminal Rab TBC-like domain-containing protein</fullName>
    </recommendedName>
</protein>
<dbReference type="EMBL" id="MJFZ01000005">
    <property type="protein sequence ID" value="RAW43390.1"/>
    <property type="molecule type" value="Genomic_DNA"/>
</dbReference>
<dbReference type="InterPro" id="IPR055392">
    <property type="entry name" value="BROMI_C"/>
</dbReference>
<dbReference type="EMBL" id="RCMG01000018">
    <property type="protein sequence ID" value="KAG2867890.1"/>
    <property type="molecule type" value="Genomic_DNA"/>
</dbReference>
<evidence type="ECO:0000259" key="2">
    <source>
        <dbReference type="Pfam" id="PF23440"/>
    </source>
</evidence>
<keyword evidence="1" id="KW-0812">Transmembrane</keyword>
<sequence>MEATGALEELLLEQRTLVNHALYPLLEDMSLGDLLGHFQSTLLDLQHQEPTFWQLQVVEFIRSVLKSRVGSCIDAAVRTATTEVLQDPAHVLNCVKTRVQTSSELQEALIQLQSDVEKEVVRLKEIMNVDVENHLKAPDSDEPFVVKFWEKLQDAVEMRYKQQKHDEERGVEGVEQEFESCSFERLSFDEDFNDMSRSAMSFPCMEDFPTTIRRMQSADVVERAAGLDEFMRMPVVEVVHSGPVFPAACSALVGLFLDTDIRGERCESAERAKRVAYDLMNQVEDAAQFLELFWAVLEFMGSHLETGELFLYRQDISESTDVRSIAVLDCFRVLHTLLFKIMRHWVYISAEALAQVLHSTFRLLVMYSKGETEAEAKRANPLTMLFLIDDDPVRWFKLWLLNVPSSRQLFVAMDESGFIADILQYLSRARPLAPIKSSNSSVDVIEKRTVQCVLTVLSYICEYQQGRDLVSQWQRLPAHAYIKQRHTSCERAAVESIAAENDSLYHTVQHPVSAEEPRDELEADYKHLGKGVVDAVILSLATIIVTVPCSQKDVMFNERWTTSISNSVATYLHCADVIDLLPAFTKIIDACWADNSCKMSATSELEEKNPWFPFRQPKSATEVCQLVTDSISKRARRGVLSSELQSSGQCILRMVMSSKAVTYAVTQTPNSDTTELIFELCKRYLQSQHYEAMEQGSCDSSGLFDLIMDTAVIPQAFKVADKIGVINELWKACSSFSEQSDSRDFPRLSSLWHSTAGARNVHDTVIANTYLRNQSHEFAEQKFRELLGCLSRRISAQSFFDLVGVQATIFQIITELQETVDFTVALNSPDDECPSQANAQIRRLQWLRCCLSSQFASSSLLSSDASPLVEFISETLDIHRSGFCISSNQAEDTCCVAFQLILSLVSSVLSMLECSCLLSKLKVLSLGDKCTLQRDILYDTSEIMSSCSFLEKQLCYEFEFIGGPSEKLPQCELFAFDVHSRQTIKTHEDSTGKNPDSTISEFAFVLQNKILQAIKDGVEADSSTPMDFVLISQASWELVNDLEAQSVVESPTVSCKSAGTFSAIFARLTYNLVLSKRGRLEPLVKSNVDEKTMDQTTSSTQNGESFFPADSERKLMNRLYKNYTSGLSLEASPTLLHCIVKKFGKVAMDCFPVTMLMMLYPTYGEADILSFLSHCLASPSAGFLWPRSAAYTVDGVGGNLLTPPAVAIAEGVEIILAREFPQVLQAIDQCHCSLLSLVLRWHSQSFWNYFDWENVVIYTYFSILYGVEFQVYIIVAICRHLEPRMRELTAKHSSQSLAPFLKVIREPIRNFRFSPWRSFLLRLRSEYHEVIDALLFPPVPPVVHA</sequence>
<organism evidence="8 9">
    <name type="scientific">Phytophthora cactorum</name>
    <dbReference type="NCBI Taxonomy" id="29920"/>
    <lineage>
        <taxon>Eukaryota</taxon>
        <taxon>Sar</taxon>
        <taxon>Stramenopiles</taxon>
        <taxon>Oomycota</taxon>
        <taxon>Peronosporomycetes</taxon>
        <taxon>Peronosporales</taxon>
        <taxon>Peronosporaceae</taxon>
        <taxon>Phytophthora</taxon>
    </lineage>
</organism>
<dbReference type="EMBL" id="RCMV01000012">
    <property type="protein sequence ID" value="KAG3228665.1"/>
    <property type="molecule type" value="Genomic_DNA"/>
</dbReference>
<evidence type="ECO:0000313" key="3">
    <source>
        <dbReference type="EMBL" id="KAG2867890.1"/>
    </source>
</evidence>
<reference evidence="8 9" key="1">
    <citation type="submission" date="2018-01" db="EMBL/GenBank/DDBJ databases">
        <title>Draft genome of the strawberry crown rot pathogen Phytophthora cactorum.</title>
        <authorList>
            <person name="Armitage A.D."/>
            <person name="Lysoe E."/>
            <person name="Nellist C.F."/>
            <person name="Harrison R.J."/>
            <person name="Brurberg M.B."/>
        </authorList>
    </citation>
    <scope>NUCLEOTIDE SEQUENCE [LARGE SCALE GENOMIC DNA]</scope>
    <source>
        <strain evidence="8 9">10300</strain>
    </source>
</reference>
<dbReference type="EMBL" id="RCML01000004">
    <property type="protein sequence ID" value="KAG3000133.1"/>
    <property type="molecule type" value="Genomic_DNA"/>
</dbReference>
<dbReference type="Proteomes" id="UP000760860">
    <property type="component" value="Unassembled WGS sequence"/>
</dbReference>
<evidence type="ECO:0000313" key="7">
    <source>
        <dbReference type="EMBL" id="KAG3228665.1"/>
    </source>
</evidence>
<feature type="domain" description="BROMI C-terminal Rab TBC-like" evidence="2">
    <location>
        <begin position="1144"/>
        <end position="1331"/>
    </location>
</feature>
<feature type="transmembrane region" description="Helical" evidence="1">
    <location>
        <begin position="1255"/>
        <end position="1278"/>
    </location>
</feature>
<evidence type="ECO:0000313" key="8">
    <source>
        <dbReference type="EMBL" id="RAW43390.1"/>
    </source>
</evidence>
<evidence type="ECO:0000313" key="6">
    <source>
        <dbReference type="EMBL" id="KAG3000133.1"/>
    </source>
</evidence>
<evidence type="ECO:0000313" key="5">
    <source>
        <dbReference type="EMBL" id="KAG2954146.1"/>
    </source>
</evidence>
<accession>A0A329T426</accession>
<name>A0A329T426_9STRA</name>
<keyword evidence="9" id="KW-1185">Reference proteome</keyword>
<dbReference type="Proteomes" id="UP000774804">
    <property type="component" value="Unassembled WGS sequence"/>
</dbReference>
<dbReference type="Proteomes" id="UP000736787">
    <property type="component" value="Unassembled WGS sequence"/>
</dbReference>